<dbReference type="SUPFAM" id="SSF52151">
    <property type="entry name" value="FabD/lysophospholipase-like"/>
    <property type="match status" value="1"/>
</dbReference>
<accession>A0ABS8ZWV9</accession>
<dbReference type="Gene3D" id="3.40.366.10">
    <property type="entry name" value="Malonyl-Coenzyme A Acyl Carrier Protein, domain 2"/>
    <property type="match status" value="1"/>
</dbReference>
<organism evidence="6 7">
    <name type="scientific">Billgrantia ethanolica</name>
    <dbReference type="NCBI Taxonomy" id="2733486"/>
    <lineage>
        <taxon>Bacteria</taxon>
        <taxon>Pseudomonadati</taxon>
        <taxon>Pseudomonadota</taxon>
        <taxon>Gammaproteobacteria</taxon>
        <taxon>Oceanospirillales</taxon>
        <taxon>Halomonadaceae</taxon>
        <taxon>Billgrantia</taxon>
    </lineage>
</organism>
<evidence type="ECO:0000256" key="1">
    <source>
        <dbReference type="ARBA" id="ARBA00013258"/>
    </source>
</evidence>
<comment type="caution">
    <text evidence="6">The sequence shown here is derived from an EMBL/GenBank/DDBJ whole genome shotgun (WGS) entry which is preliminary data.</text>
</comment>
<evidence type="ECO:0000256" key="4">
    <source>
        <dbReference type="ARBA" id="ARBA00048462"/>
    </source>
</evidence>
<dbReference type="InterPro" id="IPR014043">
    <property type="entry name" value="Acyl_transferase_dom"/>
</dbReference>
<evidence type="ECO:0000313" key="6">
    <source>
        <dbReference type="EMBL" id="MCE8001229.1"/>
    </source>
</evidence>
<evidence type="ECO:0000256" key="2">
    <source>
        <dbReference type="ARBA" id="ARBA00022679"/>
    </source>
</evidence>
<evidence type="ECO:0000259" key="5">
    <source>
        <dbReference type="SMART" id="SM00827"/>
    </source>
</evidence>
<dbReference type="InterPro" id="IPR001227">
    <property type="entry name" value="Ac_transferase_dom_sf"/>
</dbReference>
<gene>
    <name evidence="6" type="ORF">HOP53_00070</name>
</gene>
<dbReference type="PANTHER" id="PTHR42681">
    <property type="entry name" value="MALONYL-COA-ACYL CARRIER PROTEIN TRANSACYLASE, MITOCHONDRIAL"/>
    <property type="match status" value="1"/>
</dbReference>
<dbReference type="EC" id="2.3.1.39" evidence="1"/>
<name>A0ABS8ZWV9_9GAMM</name>
<keyword evidence="3" id="KW-0012">Acyltransferase</keyword>
<reference evidence="6 7" key="1">
    <citation type="journal article" date="2021" name="Front. Microbiol.">
        <title>Aerobic Denitrification and Heterotrophic Sulfur Oxidation in the Genus Halomonas Revealed by Six Novel Species Characterizations and Genome-Based Analysis.</title>
        <authorList>
            <person name="Wang L."/>
            <person name="Shao Z."/>
        </authorList>
    </citation>
    <scope>NUCLEOTIDE SEQUENCE [LARGE SCALE GENOMIC DNA]</scope>
    <source>
        <strain evidence="6 7">MCCC 1A11081</strain>
    </source>
</reference>
<comment type="catalytic activity">
    <reaction evidence="4">
        <text>holo-[ACP] + malonyl-CoA = malonyl-[ACP] + CoA</text>
        <dbReference type="Rhea" id="RHEA:41792"/>
        <dbReference type="Rhea" id="RHEA-COMP:9623"/>
        <dbReference type="Rhea" id="RHEA-COMP:9685"/>
        <dbReference type="ChEBI" id="CHEBI:57287"/>
        <dbReference type="ChEBI" id="CHEBI:57384"/>
        <dbReference type="ChEBI" id="CHEBI:64479"/>
        <dbReference type="ChEBI" id="CHEBI:78449"/>
        <dbReference type="EC" id="2.3.1.39"/>
    </reaction>
</comment>
<keyword evidence="7" id="KW-1185">Reference proteome</keyword>
<keyword evidence="2" id="KW-0808">Transferase</keyword>
<evidence type="ECO:0000313" key="7">
    <source>
        <dbReference type="Proteomes" id="UP001320168"/>
    </source>
</evidence>
<dbReference type="Proteomes" id="UP001320168">
    <property type="component" value="Unassembled WGS sequence"/>
</dbReference>
<sequence length="362" mass="39991">MSQRHANEPQSSSRERLLLVCPGRGTYNAAEWGTLNRLAGGSEWLARFDVRRREAGMPTLTALDGETPFRQSLHGRGEHAAPLIYACAWADLLAIDRERYEVVAVTGNSMGWYIALAAAGALGPDEALHLIGSMGLRMQETLVGGQVIYPWVDEGWRPDWSLRQELLGLIERIHGRGGAELHLSIDLGGMLVFGGNEAGLARLTESLPPRERFPLRLHQHAAFHTPLQEGVKREARRALANLPLRSPEVPMIDGRGHIWTPWSTDPQALWNYTLGEQLVAPYDFTAAIRVGVREFAPDRIVIPGPGATLGGATAQALIQLGWQGWSDKSDFQRGQAEEPKLLCMGLAEQREWLLARRESLAV</sequence>
<dbReference type="InterPro" id="IPR016035">
    <property type="entry name" value="Acyl_Trfase/lysoPLipase"/>
</dbReference>
<dbReference type="SMART" id="SM00827">
    <property type="entry name" value="PKS_AT"/>
    <property type="match status" value="1"/>
</dbReference>
<dbReference type="InterPro" id="IPR050858">
    <property type="entry name" value="Mal-CoA-ACP_Trans/PKS_FabD"/>
</dbReference>
<proteinExistence type="predicted"/>
<dbReference type="RefSeq" id="WP_234267923.1">
    <property type="nucleotide sequence ID" value="NZ_JABFTX010000001.1"/>
</dbReference>
<protein>
    <recommendedName>
        <fullName evidence="1">[acyl-carrier-protein] S-malonyltransferase</fullName>
        <ecNumber evidence="1">2.3.1.39</ecNumber>
    </recommendedName>
</protein>
<evidence type="ECO:0000256" key="3">
    <source>
        <dbReference type="ARBA" id="ARBA00023315"/>
    </source>
</evidence>
<dbReference type="PANTHER" id="PTHR42681:SF1">
    <property type="entry name" value="MALONYL-COA-ACYL CARRIER PROTEIN TRANSACYLASE, MITOCHONDRIAL"/>
    <property type="match status" value="1"/>
</dbReference>
<feature type="domain" description="Malonyl-CoA:ACP transacylase (MAT)" evidence="5">
    <location>
        <begin position="63"/>
        <end position="335"/>
    </location>
</feature>
<dbReference type="EMBL" id="JABFTX010000001">
    <property type="protein sequence ID" value="MCE8001229.1"/>
    <property type="molecule type" value="Genomic_DNA"/>
</dbReference>